<keyword evidence="2" id="KW-1185">Reference proteome</keyword>
<accession>A0AAW0QDJ1</accession>
<evidence type="ECO:0000313" key="1">
    <source>
        <dbReference type="EMBL" id="KAK8099791.1"/>
    </source>
</evidence>
<protein>
    <submittedName>
        <fullName evidence="1">Uncharacterized protein</fullName>
    </submittedName>
</protein>
<evidence type="ECO:0000313" key="2">
    <source>
        <dbReference type="Proteomes" id="UP001392437"/>
    </source>
</evidence>
<dbReference type="AlphaFoldDB" id="A0AAW0QDJ1"/>
<comment type="caution">
    <text evidence="1">The sequence shown here is derived from an EMBL/GenBank/DDBJ whole genome shotgun (WGS) entry which is preliminary data.</text>
</comment>
<proteinExistence type="predicted"/>
<gene>
    <name evidence="1" type="ORF">PG999_010165</name>
</gene>
<organism evidence="1 2">
    <name type="scientific">Apiospora kogelbergensis</name>
    <dbReference type="NCBI Taxonomy" id="1337665"/>
    <lineage>
        <taxon>Eukaryota</taxon>
        <taxon>Fungi</taxon>
        <taxon>Dikarya</taxon>
        <taxon>Ascomycota</taxon>
        <taxon>Pezizomycotina</taxon>
        <taxon>Sordariomycetes</taxon>
        <taxon>Xylariomycetidae</taxon>
        <taxon>Amphisphaeriales</taxon>
        <taxon>Apiosporaceae</taxon>
        <taxon>Apiospora</taxon>
    </lineage>
</organism>
<name>A0AAW0QDJ1_9PEZI</name>
<dbReference type="EMBL" id="JAQQWP010000009">
    <property type="protein sequence ID" value="KAK8099791.1"/>
    <property type="molecule type" value="Genomic_DNA"/>
</dbReference>
<dbReference type="Proteomes" id="UP001392437">
    <property type="component" value="Unassembled WGS sequence"/>
</dbReference>
<reference evidence="1 2" key="1">
    <citation type="submission" date="2023-01" db="EMBL/GenBank/DDBJ databases">
        <title>Analysis of 21 Apiospora genomes using comparative genomics revels a genus with tremendous synthesis potential of carbohydrate active enzymes and secondary metabolites.</title>
        <authorList>
            <person name="Sorensen T."/>
        </authorList>
    </citation>
    <scope>NUCLEOTIDE SEQUENCE [LARGE SCALE GENOMIC DNA]</scope>
    <source>
        <strain evidence="1 2">CBS 117206</strain>
    </source>
</reference>
<sequence>MLKSLKISEPPAYSTQELQRYANSRWLVRYAAVQLGWHQSHCDIYRLFLLGYKEAAPDAMIQACEPDYVAQAVALSISHAQTVINIIHDIHNLRVPLVSPPRDMCIGGYHSSRLLLHLSGSEPKHKDQEVTNEKAVSLARSTLAILRPLFKTSPVLGETIEALDQIITAHVSGVQVPPGDFANEDRGADRRIRRPQYAMAIQRHTALGVHSALRQAQFHDDNEDAGEDAGKIVTEASLHNNGPNIWSAQGWLQGFSPGSSHDCI</sequence>